<protein>
    <submittedName>
        <fullName evidence="1">Nucleotidyltransferase family protein</fullName>
    </submittedName>
</protein>
<keyword evidence="1" id="KW-0808">Transferase</keyword>
<accession>A0A5C0VK01</accession>
<dbReference type="EMBL" id="CP043329">
    <property type="protein sequence ID" value="QEK52846.1"/>
    <property type="molecule type" value="Genomic_DNA"/>
</dbReference>
<dbReference type="Pfam" id="PF14907">
    <property type="entry name" value="NTP_transf_5"/>
    <property type="match status" value="1"/>
</dbReference>
<dbReference type="RefSeq" id="WP_149075535.1">
    <property type="nucleotide sequence ID" value="NZ_CP043329.1"/>
</dbReference>
<organism evidence="1 2">
    <name type="scientific">Pedobacter aquae</name>
    <dbReference type="NCBI Taxonomy" id="2605747"/>
    <lineage>
        <taxon>Bacteria</taxon>
        <taxon>Pseudomonadati</taxon>
        <taxon>Bacteroidota</taxon>
        <taxon>Sphingobacteriia</taxon>
        <taxon>Sphingobacteriales</taxon>
        <taxon>Sphingobacteriaceae</taxon>
        <taxon>Pedobacter</taxon>
    </lineage>
</organism>
<name>A0A5C0VK01_9SPHI</name>
<dbReference type="GO" id="GO:0016740">
    <property type="term" value="F:transferase activity"/>
    <property type="evidence" value="ECO:0007669"/>
    <property type="project" value="UniProtKB-KW"/>
</dbReference>
<keyword evidence="2" id="KW-1185">Reference proteome</keyword>
<dbReference type="AlphaFoldDB" id="A0A5C0VK01"/>
<gene>
    <name evidence="1" type="ORF">FYC62_15105</name>
</gene>
<dbReference type="InterPro" id="IPR043519">
    <property type="entry name" value="NT_sf"/>
</dbReference>
<dbReference type="Gene3D" id="3.30.460.40">
    <property type="match status" value="1"/>
</dbReference>
<evidence type="ECO:0000313" key="1">
    <source>
        <dbReference type="EMBL" id="QEK52846.1"/>
    </source>
</evidence>
<dbReference type="KEGG" id="pej:FYC62_15105"/>
<sequence length="249" mass="29379">MITTEEEKKEAQEFYKEALQLLKECGVDFMLGGAFSLFAHTDIYRDTKDLDIFCKPSDYSKILQFFADKGYKTQLTDIRWLAKVFKGDYFIDIIFDTVNNICTVDDSWFEHATPGTFAGEEVKFLSPEELIWCKIYVQNRERFDGADINHVILKKGKELDWERLLSRLDQHNHWHLLLAQIIMFQFVYPSDFHEIIPQWLFDELIKRANNQYQLPATVVKVCRGPVIDQTQYSVDIKDWNYKVSTIMTT</sequence>
<dbReference type="SUPFAM" id="SSF81301">
    <property type="entry name" value="Nucleotidyltransferase"/>
    <property type="match status" value="1"/>
</dbReference>
<reference evidence="1 2" key="1">
    <citation type="submission" date="2019-08" db="EMBL/GenBank/DDBJ databases">
        <title>Pedobacter sp. nov., isolated from Han river, South Korea.</title>
        <authorList>
            <person name="Lee D.-H."/>
            <person name="Kim Y.-S."/>
            <person name="Hwang E.-M."/>
            <person name="Le Tran T.C."/>
            <person name="Cha C.-J."/>
        </authorList>
    </citation>
    <scope>NUCLEOTIDE SEQUENCE [LARGE SCALE GENOMIC DNA]</scope>
    <source>
        <strain evidence="1 2">CJ43</strain>
    </source>
</reference>
<evidence type="ECO:0000313" key="2">
    <source>
        <dbReference type="Proteomes" id="UP000323653"/>
    </source>
</evidence>
<dbReference type="InterPro" id="IPR039498">
    <property type="entry name" value="NTP_transf_5"/>
</dbReference>
<dbReference type="Proteomes" id="UP000323653">
    <property type="component" value="Chromosome"/>
</dbReference>
<proteinExistence type="predicted"/>